<comment type="similarity">
    <text evidence="1">Belongs to the TRAFAC class myosin-kinesin ATPase superfamily. Myosin family.</text>
</comment>
<dbReference type="RefSeq" id="XP_010777368.1">
    <property type="nucleotide sequence ID" value="XM_010779066.1"/>
</dbReference>
<dbReference type="GO" id="GO:0003779">
    <property type="term" value="F:actin binding"/>
    <property type="evidence" value="ECO:0007669"/>
    <property type="project" value="UniProtKB-KW"/>
</dbReference>
<evidence type="ECO:0000313" key="4">
    <source>
        <dbReference type="RefSeq" id="XP_010777368.1"/>
    </source>
</evidence>
<dbReference type="OrthoDB" id="10254995at2759"/>
<dbReference type="InterPro" id="IPR001609">
    <property type="entry name" value="Myosin_head_motor_dom-like"/>
</dbReference>
<feature type="non-terminal residue" evidence="4">
    <location>
        <position position="1"/>
    </location>
</feature>
<gene>
    <name evidence="4" type="primary">LOC104952273</name>
</gene>
<dbReference type="Pfam" id="PF00063">
    <property type="entry name" value="Myosin_head"/>
    <property type="match status" value="1"/>
</dbReference>
<dbReference type="GeneID" id="104952273"/>
<reference evidence="4" key="1">
    <citation type="submission" date="2025-08" db="UniProtKB">
        <authorList>
            <consortium name="RefSeq"/>
        </authorList>
    </citation>
    <scope>IDENTIFICATION</scope>
    <source>
        <tissue evidence="4">Muscle</tissue>
    </source>
</reference>
<comment type="caution">
    <text evidence="1">Lacks conserved residue(s) required for the propagation of feature annotation.</text>
</comment>
<keyword evidence="1" id="KW-0518">Myosin</keyword>
<organism evidence="3 4">
    <name type="scientific">Notothenia coriiceps</name>
    <name type="common">black rockcod</name>
    <dbReference type="NCBI Taxonomy" id="8208"/>
    <lineage>
        <taxon>Eukaryota</taxon>
        <taxon>Metazoa</taxon>
        <taxon>Chordata</taxon>
        <taxon>Craniata</taxon>
        <taxon>Vertebrata</taxon>
        <taxon>Euteleostomi</taxon>
        <taxon>Actinopterygii</taxon>
        <taxon>Neopterygii</taxon>
        <taxon>Teleostei</taxon>
        <taxon>Neoteleostei</taxon>
        <taxon>Acanthomorphata</taxon>
        <taxon>Eupercaria</taxon>
        <taxon>Perciformes</taxon>
        <taxon>Notothenioidei</taxon>
        <taxon>Nototheniidae</taxon>
        <taxon>Notothenia</taxon>
    </lineage>
</organism>
<dbReference type="PROSITE" id="PS51456">
    <property type="entry name" value="MYOSIN_MOTOR"/>
    <property type="match status" value="1"/>
</dbReference>
<dbReference type="GO" id="GO:0016459">
    <property type="term" value="C:myosin complex"/>
    <property type="evidence" value="ECO:0007669"/>
    <property type="project" value="UniProtKB-KW"/>
</dbReference>
<feature type="domain" description="Myosin motor" evidence="2">
    <location>
        <begin position="1"/>
        <end position="85"/>
    </location>
</feature>
<feature type="region of interest" description="Actin-binding" evidence="1">
    <location>
        <begin position="60"/>
        <end position="82"/>
    </location>
</feature>
<sequence length="145" mass="16418">IQTFQRASFYDNVSGLQEAPVDRIVGLDQVSGMNETAFGAAYKTKKGMFRTVGQLYKEQLSKLMATLRNTNPNFVRCIIPNHEKRVRPEILTETQSGRFIVICIKFVFGNDYLKSLQYRMLIFNPCTQGSKPQKSLLETNVGCGI</sequence>
<dbReference type="AlphaFoldDB" id="A0A6I9NQX2"/>
<dbReference type="KEGG" id="ncc:104952273"/>
<dbReference type="GO" id="GO:0005524">
    <property type="term" value="F:ATP binding"/>
    <property type="evidence" value="ECO:0007669"/>
    <property type="project" value="InterPro"/>
</dbReference>
<accession>A0A6I9NQX2</accession>
<proteinExistence type="inferred from homology"/>
<dbReference type="GO" id="GO:0003774">
    <property type="term" value="F:cytoskeletal motor activity"/>
    <property type="evidence" value="ECO:0007669"/>
    <property type="project" value="InterPro"/>
</dbReference>
<name>A0A6I9NQX2_9TELE</name>
<keyword evidence="1" id="KW-0009">Actin-binding</keyword>
<keyword evidence="1" id="KW-0505">Motor protein</keyword>
<protein>
    <submittedName>
        <fullName evidence="4">Myosin-14-like</fullName>
    </submittedName>
</protein>
<dbReference type="Proteomes" id="UP000504611">
    <property type="component" value="Unplaced"/>
</dbReference>
<dbReference type="InterPro" id="IPR027417">
    <property type="entry name" value="P-loop_NTPase"/>
</dbReference>
<keyword evidence="3" id="KW-1185">Reference proteome</keyword>
<evidence type="ECO:0000256" key="1">
    <source>
        <dbReference type="PROSITE-ProRule" id="PRU00782"/>
    </source>
</evidence>
<evidence type="ECO:0000313" key="3">
    <source>
        <dbReference type="Proteomes" id="UP000504611"/>
    </source>
</evidence>
<dbReference type="SUPFAM" id="SSF52540">
    <property type="entry name" value="P-loop containing nucleoside triphosphate hydrolases"/>
    <property type="match status" value="1"/>
</dbReference>
<evidence type="ECO:0000259" key="2">
    <source>
        <dbReference type="PROSITE" id="PS51456"/>
    </source>
</evidence>